<feature type="compositionally biased region" description="Low complexity" evidence="2">
    <location>
        <begin position="759"/>
        <end position="770"/>
    </location>
</feature>
<dbReference type="PANTHER" id="PTHR35201:SF4">
    <property type="entry name" value="BETA-PINACENE SYNTHASE-RELATED"/>
    <property type="match status" value="1"/>
</dbReference>
<dbReference type="RefSeq" id="WP_345495853.1">
    <property type="nucleotide sequence ID" value="NZ_BAABJM010000002.1"/>
</dbReference>
<evidence type="ECO:0000256" key="2">
    <source>
        <dbReference type="SAM" id="MobiDB-lite"/>
    </source>
</evidence>
<dbReference type="Proteomes" id="UP001500603">
    <property type="component" value="Unassembled WGS sequence"/>
</dbReference>
<feature type="region of interest" description="Disordered" evidence="2">
    <location>
        <begin position="803"/>
        <end position="878"/>
    </location>
</feature>
<dbReference type="Gene3D" id="1.10.600.10">
    <property type="entry name" value="Farnesyl Diphosphate Synthase"/>
    <property type="match status" value="2"/>
</dbReference>
<dbReference type="SFLD" id="SFLDS00005">
    <property type="entry name" value="Isoprenoid_Synthase_Type_I"/>
    <property type="match status" value="2"/>
</dbReference>
<feature type="compositionally biased region" description="Pro residues" evidence="2">
    <location>
        <begin position="727"/>
        <end position="736"/>
    </location>
</feature>
<dbReference type="InterPro" id="IPR008949">
    <property type="entry name" value="Isoprenoid_synthase_dom_sf"/>
</dbReference>
<accession>A0ABP9KDX4</accession>
<dbReference type="InterPro" id="IPR034686">
    <property type="entry name" value="Terpene_cyclase-like_2"/>
</dbReference>
<dbReference type="EMBL" id="BAABJM010000002">
    <property type="protein sequence ID" value="GAA5054265.1"/>
    <property type="molecule type" value="Genomic_DNA"/>
</dbReference>
<dbReference type="SFLD" id="SFLDG01020">
    <property type="entry name" value="Terpene_Cyclase_Like_2"/>
    <property type="match status" value="2"/>
</dbReference>
<sequence>MRPFELPEFYLPYPPRLNPNVDRARAHARGWAEEMGFFEDQQGRHIWDETDLERHDYGLLCAYTHPDCDGDELDLITDWYVWVFYFDDHFLELFKRTRDNRGAKDYLDRLRAFMPLHGEAMPEPTNPVERGLADLWVRTVPQMSVHWRRRFAATTRALLEESRWELTNISEGRVANPIEYIEKRRMVGGAPWSANLVEHAVGAEIPPSLADARALQVLRDTFSDAVHLRNDIFSYEREVRAEGENANGILVIERFFGYPTQRSAEVVNDLLTSRLQQFEHTALTELPVLFADRAAGPLEQAAVLTYAKGLQDWQSGGHEWHMRSSRYMNSGSTGGANPLARAFKPFGVGSSAAYLFAPVSTPSLRRITRFTNPPSEPVGPTPLPEICMPYRLRLSPHLDAARTNLTHWGALVGLHDPIPDLAGQPLWSPQDLVDFDFPLCSAGLDPDATPAELDLSANWLTWGTFVDDYYPQVFSRRKDLASAIAQGKRFHVIMTATPGSAPVPANAMERAFADLWRRTTAVLDATQTAEFAAAVTAFTDSCEWEVANEITHRIPDPVDYVEMRRRTFGSDLTMALSRFSHGGLVPPRVYRTQTILDLEHTATDYATLLNDLFSYQKETQFEGDFHNAVRVIQNFLECGRDEAVETVNNLMTARIQQFERIVTTQLPVLYQEYDLDADARAALDRRASELEDWMAGILHWHRECFRYDEPHLHARYGPDTDASATTPEPPETPAHPTPHRPTGLGTTAARVHDLRPTTATAETAPDTTPTSEVAQEPPARHSPHHPTGLGTTAARLLDLRPAAAPAPDTTPASEVAQEPPAHPSSHRPTGPGATTRAPDPRTAGVSTDGTELDAAPTPEPRHAPVGHSHRPTGLGTAGTRVHDFRHAALPTSGVASG</sequence>
<keyword evidence="4" id="KW-1185">Reference proteome</keyword>
<keyword evidence="1" id="KW-0456">Lyase</keyword>
<gene>
    <name evidence="3" type="ORF">GCM10023318_29060</name>
</gene>
<proteinExistence type="predicted"/>
<organism evidence="3 4">
    <name type="scientific">Nocardia callitridis</name>
    <dbReference type="NCBI Taxonomy" id="648753"/>
    <lineage>
        <taxon>Bacteria</taxon>
        <taxon>Bacillati</taxon>
        <taxon>Actinomycetota</taxon>
        <taxon>Actinomycetes</taxon>
        <taxon>Mycobacteriales</taxon>
        <taxon>Nocardiaceae</taxon>
        <taxon>Nocardia</taxon>
    </lineage>
</organism>
<protein>
    <submittedName>
        <fullName evidence="3">Terpene synthase family protein</fullName>
    </submittedName>
</protein>
<evidence type="ECO:0000256" key="1">
    <source>
        <dbReference type="ARBA" id="ARBA00023239"/>
    </source>
</evidence>
<dbReference type="SUPFAM" id="SSF48576">
    <property type="entry name" value="Terpenoid synthases"/>
    <property type="match status" value="2"/>
</dbReference>
<evidence type="ECO:0000313" key="4">
    <source>
        <dbReference type="Proteomes" id="UP001500603"/>
    </source>
</evidence>
<evidence type="ECO:0000313" key="3">
    <source>
        <dbReference type="EMBL" id="GAA5054265.1"/>
    </source>
</evidence>
<feature type="region of interest" description="Disordered" evidence="2">
    <location>
        <begin position="716"/>
        <end position="746"/>
    </location>
</feature>
<dbReference type="PANTHER" id="PTHR35201">
    <property type="entry name" value="TERPENE SYNTHASE"/>
    <property type="match status" value="1"/>
</dbReference>
<name>A0ABP9KDX4_9NOCA</name>
<comment type="caution">
    <text evidence="3">The sequence shown here is derived from an EMBL/GenBank/DDBJ whole genome shotgun (WGS) entry which is preliminary data.</text>
</comment>
<feature type="compositionally biased region" description="Low complexity" evidence="2">
    <location>
        <begin position="803"/>
        <end position="812"/>
    </location>
</feature>
<dbReference type="Pfam" id="PF19086">
    <property type="entry name" value="Terpene_syn_C_2"/>
    <property type="match status" value="2"/>
</dbReference>
<reference evidence="4" key="1">
    <citation type="journal article" date="2019" name="Int. J. Syst. Evol. Microbiol.">
        <title>The Global Catalogue of Microorganisms (GCM) 10K type strain sequencing project: providing services to taxonomists for standard genome sequencing and annotation.</title>
        <authorList>
            <consortium name="The Broad Institute Genomics Platform"/>
            <consortium name="The Broad Institute Genome Sequencing Center for Infectious Disease"/>
            <person name="Wu L."/>
            <person name="Ma J."/>
        </authorList>
    </citation>
    <scope>NUCLEOTIDE SEQUENCE [LARGE SCALE GENOMIC DNA]</scope>
    <source>
        <strain evidence="4">JCM 18298</strain>
    </source>
</reference>
<feature type="region of interest" description="Disordered" evidence="2">
    <location>
        <begin position="759"/>
        <end position="790"/>
    </location>
</feature>